<evidence type="ECO:0000256" key="1">
    <source>
        <dbReference type="ARBA" id="ARBA00007637"/>
    </source>
</evidence>
<dbReference type="Pfam" id="PF01370">
    <property type="entry name" value="Epimerase"/>
    <property type="match status" value="1"/>
</dbReference>
<dbReference type="Gene3D" id="3.40.50.720">
    <property type="entry name" value="NAD(P)-binding Rossmann-like Domain"/>
    <property type="match status" value="1"/>
</dbReference>
<dbReference type="PANTHER" id="PTHR43103">
    <property type="entry name" value="NUCLEOSIDE-DIPHOSPHATE-SUGAR EPIMERASE"/>
    <property type="match status" value="1"/>
</dbReference>
<sequence length="273" mass="29011">MADQRILITGASGGVGTLLRPRLARPGRVLRLLDIAEPPALPGAGAEEVVAASVDDIDALAAACEGVSAILHLGGQSREAPAEEVLRLNAYGTYCLLEAARRTGVTRVLLASSNHVTGFHSLTEHPGELPGDVEARPDTLYGWSKVAVEAAGRLYHDRFGLDVVCLRIGMCAPEPPGPRGLAMWLSPDDCARLVEAAVAAPAPGFRQVWGISRNTRRWLSLAEGEAIGYSPQDDAEEYAEKIVAESGEPDFATDPILTRVGGVWCDIPLGERF</sequence>
<reference evidence="5" key="1">
    <citation type="submission" date="2021-01" db="EMBL/GenBank/DDBJ databases">
        <title>Whole genome shotgun sequence of Spirilliplanes yamanashiensis NBRC 15828.</title>
        <authorList>
            <person name="Komaki H."/>
            <person name="Tamura T."/>
        </authorList>
    </citation>
    <scope>NUCLEOTIDE SEQUENCE</scope>
    <source>
        <strain evidence="5">NBRC 15828</strain>
    </source>
</reference>
<dbReference type="Proteomes" id="UP000652013">
    <property type="component" value="Unassembled WGS sequence"/>
</dbReference>
<feature type="domain" description="NAD-dependent epimerase/dehydratase" evidence="4">
    <location>
        <begin position="6"/>
        <end position="168"/>
    </location>
</feature>
<evidence type="ECO:0000313" key="6">
    <source>
        <dbReference type="Proteomes" id="UP000652013"/>
    </source>
</evidence>
<keyword evidence="6" id="KW-1185">Reference proteome</keyword>
<accession>A0A8J4DKN8</accession>
<comment type="caution">
    <text evidence="5">The sequence shown here is derived from an EMBL/GenBank/DDBJ whole genome shotgun (WGS) entry which is preliminary data.</text>
</comment>
<dbReference type="EMBL" id="BOOY01000034">
    <property type="protein sequence ID" value="GIJ05502.1"/>
    <property type="molecule type" value="Genomic_DNA"/>
</dbReference>
<dbReference type="RefSeq" id="WP_203940715.1">
    <property type="nucleotide sequence ID" value="NZ_BAAAGJ010000005.1"/>
</dbReference>
<keyword evidence="2" id="KW-0560">Oxidoreductase</keyword>
<name>A0A8J4DKN8_9ACTN</name>
<evidence type="ECO:0000256" key="3">
    <source>
        <dbReference type="ARBA" id="ARBA00023027"/>
    </source>
</evidence>
<dbReference type="InterPro" id="IPR001509">
    <property type="entry name" value="Epimerase_deHydtase"/>
</dbReference>
<proteinExistence type="inferred from homology"/>
<dbReference type="SUPFAM" id="SSF51735">
    <property type="entry name" value="NAD(P)-binding Rossmann-fold domains"/>
    <property type="match status" value="1"/>
</dbReference>
<organism evidence="5 6">
    <name type="scientific">Spirilliplanes yamanashiensis</name>
    <dbReference type="NCBI Taxonomy" id="42233"/>
    <lineage>
        <taxon>Bacteria</taxon>
        <taxon>Bacillati</taxon>
        <taxon>Actinomycetota</taxon>
        <taxon>Actinomycetes</taxon>
        <taxon>Micromonosporales</taxon>
        <taxon>Micromonosporaceae</taxon>
        <taxon>Spirilliplanes</taxon>
    </lineage>
</organism>
<dbReference type="AlphaFoldDB" id="A0A8J4DKN8"/>
<protein>
    <submittedName>
        <fullName evidence="5">NAD-dependent dehydratase</fullName>
    </submittedName>
</protein>
<evidence type="ECO:0000259" key="4">
    <source>
        <dbReference type="Pfam" id="PF01370"/>
    </source>
</evidence>
<dbReference type="GO" id="GO:0016491">
    <property type="term" value="F:oxidoreductase activity"/>
    <property type="evidence" value="ECO:0007669"/>
    <property type="project" value="UniProtKB-KW"/>
</dbReference>
<keyword evidence="3" id="KW-0520">NAD</keyword>
<dbReference type="InterPro" id="IPR036291">
    <property type="entry name" value="NAD(P)-bd_dom_sf"/>
</dbReference>
<evidence type="ECO:0000256" key="2">
    <source>
        <dbReference type="ARBA" id="ARBA00023002"/>
    </source>
</evidence>
<gene>
    <name evidence="5" type="ORF">Sya03_48540</name>
</gene>
<evidence type="ECO:0000313" key="5">
    <source>
        <dbReference type="EMBL" id="GIJ05502.1"/>
    </source>
</evidence>
<comment type="similarity">
    <text evidence="1">Belongs to the NAD(P)-dependent epimerase/dehydratase family.</text>
</comment>
<dbReference type="PANTHER" id="PTHR43103:SF5">
    <property type="entry name" value="4-EPIMERASE, PUTATIVE (AFU_ORTHOLOGUE AFUA_7G00360)-RELATED"/>
    <property type="match status" value="1"/>
</dbReference>